<keyword evidence="4" id="KW-0539">Nucleus</keyword>
<evidence type="ECO:0000256" key="3">
    <source>
        <dbReference type="ARBA" id="ARBA00023163"/>
    </source>
</evidence>
<feature type="region of interest" description="Disordered" evidence="6">
    <location>
        <begin position="1"/>
        <end position="177"/>
    </location>
</feature>
<dbReference type="Gene3D" id="1.20.5.170">
    <property type="match status" value="1"/>
</dbReference>
<dbReference type="InterPro" id="IPR051027">
    <property type="entry name" value="bZIP_transcription_factors"/>
</dbReference>
<name>A0ABR4NUU2_9SACH</name>
<dbReference type="PANTHER" id="PTHR19304">
    <property type="entry name" value="CYCLIC-AMP RESPONSE ELEMENT BINDING PROTEIN"/>
    <property type="match status" value="1"/>
</dbReference>
<feature type="compositionally biased region" description="Gly residues" evidence="6">
    <location>
        <begin position="57"/>
        <end position="67"/>
    </location>
</feature>
<feature type="coiled-coil region" evidence="5">
    <location>
        <begin position="422"/>
        <end position="449"/>
    </location>
</feature>
<dbReference type="EMBL" id="JBEVYD010000005">
    <property type="protein sequence ID" value="KAL3232431.1"/>
    <property type="molecule type" value="Genomic_DNA"/>
</dbReference>
<dbReference type="SUPFAM" id="SSF57959">
    <property type="entry name" value="Leucine zipper domain"/>
    <property type="match status" value="1"/>
</dbReference>
<dbReference type="InterPro" id="IPR004827">
    <property type="entry name" value="bZIP"/>
</dbReference>
<feature type="compositionally biased region" description="Basic residues" evidence="6">
    <location>
        <begin position="334"/>
        <end position="343"/>
    </location>
</feature>
<feature type="compositionally biased region" description="Polar residues" evidence="6">
    <location>
        <begin position="1"/>
        <end position="17"/>
    </location>
</feature>
<keyword evidence="9" id="KW-1185">Reference proteome</keyword>
<evidence type="ECO:0000256" key="2">
    <source>
        <dbReference type="ARBA" id="ARBA00023015"/>
    </source>
</evidence>
<reference evidence="8 9" key="1">
    <citation type="submission" date="2024-05" db="EMBL/GenBank/DDBJ databases">
        <title>Long read based assembly of the Candida bracarensis genome reveals expanded adhesin content.</title>
        <authorList>
            <person name="Marcet-Houben M."/>
            <person name="Ksiezopolska E."/>
            <person name="Gabaldon T."/>
        </authorList>
    </citation>
    <scope>NUCLEOTIDE SEQUENCE [LARGE SCALE GENOMIC DNA]</scope>
    <source>
        <strain evidence="8 9">CBM6</strain>
    </source>
</reference>
<dbReference type="InterPro" id="IPR020956">
    <property type="entry name" value="TF_Aft1_OSM"/>
</dbReference>
<feature type="domain" description="BZIP" evidence="7">
    <location>
        <begin position="404"/>
        <end position="453"/>
    </location>
</feature>
<sequence>MMPNATRPSGSIGTVSSFDLEPNPFEQSFASTKKDLEAGETNEGRSASASASASVSGGVGNGNGNSGAGNEEREDVRRSSSLNYMGDVPGGNTNRGSINGPGQGDPQMADQRRPSPLLFGNQRNSSIQSPPILTPGGSKKLPPLLMSPTYLHNQQGNGQMQSMPGTQTPLGGATQPGNETDSQLPGFLMNLFKSGLTPNESNLRANFTPGILANLPAMGGNGIGLSRANSNANILPNNGERSVEGASSKLNGQIDMTNKALTALGGLPAGQLTPGLSSLLAGAGPPLNNQTPGGMNGKSNSIPTNSYFPVPDNKKSNSVSEAVSDPSNQEKALPKKRGRKKGVTNKETESKKVKTTKGPVVKTEVGATSPKTVNSNKGHTDTGNMSYANMEGGDDQNLSLAEQERRRQEFLERNRVAASRFRRKKKEYIKKIEADLNFYQQEYEEMSKVIGSLAGITPEGYEEKIQGSMLLMAEQALMNNDMKTAMQILERVKQIIASSGFVKRNGSNPRLDSKTSQDSD</sequence>
<gene>
    <name evidence="8" type="ORF">RNJ44_04347</name>
</gene>
<keyword evidence="3" id="KW-0804">Transcription</keyword>
<dbReference type="PROSITE" id="PS50217">
    <property type="entry name" value="BZIP"/>
    <property type="match status" value="1"/>
</dbReference>
<evidence type="ECO:0000313" key="9">
    <source>
        <dbReference type="Proteomes" id="UP001623330"/>
    </source>
</evidence>
<comment type="subcellular location">
    <subcellularLocation>
        <location evidence="1">Nucleus</location>
    </subcellularLocation>
</comment>
<proteinExistence type="predicted"/>
<feature type="compositionally biased region" description="Polar residues" evidence="6">
    <location>
        <begin position="369"/>
        <end position="387"/>
    </location>
</feature>
<feature type="region of interest" description="Disordered" evidence="6">
    <location>
        <begin position="281"/>
        <end position="394"/>
    </location>
</feature>
<feature type="compositionally biased region" description="Polar residues" evidence="6">
    <location>
        <begin position="287"/>
        <end position="307"/>
    </location>
</feature>
<dbReference type="Pfam" id="PF00170">
    <property type="entry name" value="bZIP_1"/>
    <property type="match status" value="1"/>
</dbReference>
<dbReference type="Pfam" id="PF11785">
    <property type="entry name" value="Aft1_OSA"/>
    <property type="match status" value="1"/>
</dbReference>
<comment type="caution">
    <text evidence="8">The sequence shown here is derived from an EMBL/GenBank/DDBJ whole genome shotgun (WGS) entry which is preliminary data.</text>
</comment>
<feature type="compositionally biased region" description="Low complexity" evidence="6">
    <location>
        <begin position="46"/>
        <end position="56"/>
    </location>
</feature>
<evidence type="ECO:0000256" key="4">
    <source>
        <dbReference type="ARBA" id="ARBA00023242"/>
    </source>
</evidence>
<evidence type="ECO:0000259" key="7">
    <source>
        <dbReference type="PROSITE" id="PS50217"/>
    </source>
</evidence>
<protein>
    <submittedName>
        <fullName evidence="8">CRE-binding bZIP protein SKO1</fullName>
    </submittedName>
</protein>
<feature type="compositionally biased region" description="Polar residues" evidence="6">
    <location>
        <begin position="150"/>
        <end position="177"/>
    </location>
</feature>
<feature type="compositionally biased region" description="Polar residues" evidence="6">
    <location>
        <begin position="121"/>
        <end position="131"/>
    </location>
</feature>
<accession>A0ABR4NUU2</accession>
<evidence type="ECO:0000256" key="5">
    <source>
        <dbReference type="SAM" id="Coils"/>
    </source>
</evidence>
<organism evidence="8 9">
    <name type="scientific">Nakaseomyces bracarensis</name>
    <dbReference type="NCBI Taxonomy" id="273131"/>
    <lineage>
        <taxon>Eukaryota</taxon>
        <taxon>Fungi</taxon>
        <taxon>Dikarya</taxon>
        <taxon>Ascomycota</taxon>
        <taxon>Saccharomycotina</taxon>
        <taxon>Saccharomycetes</taxon>
        <taxon>Saccharomycetales</taxon>
        <taxon>Saccharomycetaceae</taxon>
        <taxon>Nakaseomyces</taxon>
    </lineage>
</organism>
<dbReference type="SMART" id="SM00338">
    <property type="entry name" value="BRLZ"/>
    <property type="match status" value="1"/>
</dbReference>
<evidence type="ECO:0000313" key="8">
    <source>
        <dbReference type="EMBL" id="KAL3232431.1"/>
    </source>
</evidence>
<feature type="compositionally biased region" description="Polar residues" evidence="6">
    <location>
        <begin position="316"/>
        <end position="330"/>
    </location>
</feature>
<evidence type="ECO:0000256" key="6">
    <source>
        <dbReference type="SAM" id="MobiDB-lite"/>
    </source>
</evidence>
<dbReference type="InterPro" id="IPR046347">
    <property type="entry name" value="bZIP_sf"/>
</dbReference>
<keyword evidence="2" id="KW-0805">Transcription regulation</keyword>
<keyword evidence="5" id="KW-0175">Coiled coil</keyword>
<evidence type="ECO:0000256" key="1">
    <source>
        <dbReference type="ARBA" id="ARBA00004123"/>
    </source>
</evidence>
<dbReference type="Proteomes" id="UP001623330">
    <property type="component" value="Unassembled WGS sequence"/>
</dbReference>